<dbReference type="GO" id="GO:0043190">
    <property type="term" value="C:ATP-binding cassette (ABC) transporter complex"/>
    <property type="evidence" value="ECO:0007669"/>
    <property type="project" value="InterPro"/>
</dbReference>
<gene>
    <name evidence="3" type="ORF">FHE74_00625</name>
</gene>
<keyword evidence="1" id="KW-0732">Signal</keyword>
<reference evidence="3 4" key="1">
    <citation type="submission" date="2019-06" db="EMBL/GenBank/DDBJ databases">
        <authorList>
            <person name="Li J."/>
        </authorList>
    </citation>
    <scope>NUCLEOTIDE SEQUENCE [LARGE SCALE GENOMIC DNA]</scope>
    <source>
        <strain evidence="3 4">LMG 28165</strain>
    </source>
</reference>
<dbReference type="EMBL" id="VDHJ01000001">
    <property type="protein sequence ID" value="TNM00486.1"/>
    <property type="molecule type" value="Genomic_DNA"/>
</dbReference>
<evidence type="ECO:0000313" key="4">
    <source>
        <dbReference type="Proteomes" id="UP000312032"/>
    </source>
</evidence>
<evidence type="ECO:0000256" key="1">
    <source>
        <dbReference type="SAM" id="SignalP"/>
    </source>
</evidence>
<dbReference type="AlphaFoldDB" id="A0A5C4U6H8"/>
<feature type="signal peptide" evidence="1">
    <location>
        <begin position="1"/>
        <end position="19"/>
    </location>
</feature>
<sequence>MKRCLAALALPGIFLTACNADSVASSESDAITIGSQDYYSNEIIAEIYAQALEEGGFSIERDYRTGQREVYLPEIERGAIDLIPEYSGALLQHYEPDTTARESQDVYEALAQAVPGDMQVLDQAAATDQDAFVVRGDDPARAIGDLAGRENLKLGANSEIEKRPFGPKQLKEVYGVDVEFTPIEDSGGPLTVKALQAGDVDVANIYTASPALEDGQLRALEDPKNLIISSHVVPLATKDLDPKAVEILNDVNARLDQATLLKLNSQSVNEQKNAETIAKEWLASR</sequence>
<dbReference type="GO" id="GO:0022857">
    <property type="term" value="F:transmembrane transporter activity"/>
    <property type="evidence" value="ECO:0007669"/>
    <property type="project" value="InterPro"/>
</dbReference>
<comment type="caution">
    <text evidence="3">The sequence shown here is derived from an EMBL/GenBank/DDBJ whole genome shotgun (WGS) entry which is preliminary data.</text>
</comment>
<proteinExistence type="predicted"/>
<dbReference type="Gene3D" id="3.40.190.120">
    <property type="entry name" value="Osmoprotection protein (prox), domain 2"/>
    <property type="match status" value="1"/>
</dbReference>
<dbReference type="SUPFAM" id="SSF53850">
    <property type="entry name" value="Periplasmic binding protein-like II"/>
    <property type="match status" value="1"/>
</dbReference>
<accession>A0A5C4U6H8</accession>
<dbReference type="CDD" id="cd13606">
    <property type="entry name" value="PBP2_ProX_like"/>
    <property type="match status" value="1"/>
</dbReference>
<dbReference type="PROSITE" id="PS51257">
    <property type="entry name" value="PROKAR_LIPOPROTEIN"/>
    <property type="match status" value="1"/>
</dbReference>
<dbReference type="Gene3D" id="3.40.190.10">
    <property type="entry name" value="Periplasmic binding protein-like II"/>
    <property type="match status" value="1"/>
</dbReference>
<feature type="chain" id="PRO_5038777363" evidence="1">
    <location>
        <begin position="20"/>
        <end position="285"/>
    </location>
</feature>
<evidence type="ECO:0000259" key="2">
    <source>
        <dbReference type="Pfam" id="PF04069"/>
    </source>
</evidence>
<protein>
    <submittedName>
        <fullName evidence="3">ABC transporter substrate-binding protein</fullName>
    </submittedName>
</protein>
<keyword evidence="4" id="KW-1185">Reference proteome</keyword>
<dbReference type="RefSeq" id="WP_139464484.1">
    <property type="nucleotide sequence ID" value="NZ_VDHJ01000001.1"/>
</dbReference>
<dbReference type="Proteomes" id="UP000312032">
    <property type="component" value="Unassembled WGS sequence"/>
</dbReference>
<dbReference type="OrthoDB" id="9781705at2"/>
<feature type="domain" description="ABC-type glycine betaine transport system substrate-binding" evidence="2">
    <location>
        <begin position="30"/>
        <end position="283"/>
    </location>
</feature>
<evidence type="ECO:0000313" key="3">
    <source>
        <dbReference type="EMBL" id="TNM00486.1"/>
    </source>
</evidence>
<dbReference type="InterPro" id="IPR007210">
    <property type="entry name" value="ABC_Gly_betaine_transp_sub-bd"/>
</dbReference>
<organism evidence="3 4">
    <name type="scientific">Corynebacterium tapiri</name>
    <dbReference type="NCBI Taxonomy" id="1448266"/>
    <lineage>
        <taxon>Bacteria</taxon>
        <taxon>Bacillati</taxon>
        <taxon>Actinomycetota</taxon>
        <taxon>Actinomycetes</taxon>
        <taxon>Mycobacteriales</taxon>
        <taxon>Corynebacteriaceae</taxon>
        <taxon>Corynebacterium</taxon>
    </lineage>
</organism>
<dbReference type="Pfam" id="PF04069">
    <property type="entry name" value="OpuAC"/>
    <property type="match status" value="1"/>
</dbReference>
<name>A0A5C4U6H8_9CORY</name>